<comment type="caution">
    <text evidence="3">The sequence shown here is derived from an EMBL/GenBank/DDBJ whole genome shotgun (WGS) entry which is preliminary data.</text>
</comment>
<evidence type="ECO:0000313" key="4">
    <source>
        <dbReference type="Proteomes" id="UP000060487"/>
    </source>
</evidence>
<protein>
    <recommendedName>
        <fullName evidence="5">DUF1887 family protein</fullName>
    </recommendedName>
</protein>
<dbReference type="InterPro" id="IPR056339">
    <property type="entry name" value="CARF_Card1"/>
</dbReference>
<dbReference type="Pfam" id="PF23400">
    <property type="entry name" value="CARF_Card1"/>
    <property type="match status" value="1"/>
</dbReference>
<dbReference type="Gene3D" id="3.40.50.10770">
    <property type="entry name" value="Hypothetical protein VC1899 like domain (Restriction endonuclease-like)"/>
    <property type="match status" value="1"/>
</dbReference>
<dbReference type="SUPFAM" id="SSF52980">
    <property type="entry name" value="Restriction endonuclease-like"/>
    <property type="match status" value="1"/>
</dbReference>
<dbReference type="EMBL" id="LNQR01000002">
    <property type="protein sequence ID" value="KWT94950.1"/>
    <property type="molecule type" value="Genomic_DNA"/>
</dbReference>
<dbReference type="InterPro" id="IPR011856">
    <property type="entry name" value="tRNA_endonuc-like_dom_sf"/>
</dbReference>
<dbReference type="Pfam" id="PF09002">
    <property type="entry name" value="Card1_endonuc"/>
    <property type="match status" value="1"/>
</dbReference>
<evidence type="ECO:0000259" key="2">
    <source>
        <dbReference type="Pfam" id="PF23400"/>
    </source>
</evidence>
<sequence length="390" mass="45093">MRHICVSLVSDQTIPNILGIYHFKPDELLFITTDVMEKRGKRDHIVNTLKRYGSAYDYSGSRSHHIIVKEDSVLDCKRNLDQWIDSDDRETSTFTVNLTCGTKIMLIAAYEYFKEYAARMIYIPIGKNEFITPFPKSEALKNTALDFRLNVQDYLAAYGIKIENEHKLSANCDEAQKRLELSKWIVKNYNEIKPLMNRLSEKLRKHRNDKEFPYETSYAPKCGQEKELFNKVGIKYENNKYSKNLSKSEIIYLTGGWLEEYCYNELIQFVGKDIDDVVLGVSCKKDDSKNEFDVMFTKDNALYTVECKSLDQDDDKKADALYKIAALQKNFGIKVESFFVSTSPHILYEDGSLKQHIAARAEQFSTKVITPSEVINFADLVAKKLKIIEE</sequence>
<dbReference type="InterPro" id="IPR015093">
    <property type="entry name" value="Card1_endonucl_dom"/>
</dbReference>
<reference evidence="3 4" key="1">
    <citation type="submission" date="2015-11" db="EMBL/GenBank/DDBJ databases">
        <authorList>
            <person name="Lin W."/>
        </authorList>
    </citation>
    <scope>NUCLEOTIDE SEQUENCE [LARGE SCALE GENOMIC DNA]</scope>
    <source>
        <strain evidence="3 4">HCH-1</strain>
    </source>
</reference>
<proteinExistence type="predicted"/>
<feature type="domain" description="Card1 CARF" evidence="2">
    <location>
        <begin position="4"/>
        <end position="154"/>
    </location>
</feature>
<dbReference type="Proteomes" id="UP000060487">
    <property type="component" value="Unassembled WGS sequence"/>
</dbReference>
<dbReference type="Gene3D" id="3.40.1350.10">
    <property type="match status" value="1"/>
</dbReference>
<accession>A0ABR5SNI9</accession>
<evidence type="ECO:0000313" key="3">
    <source>
        <dbReference type="EMBL" id="KWT94950.1"/>
    </source>
</evidence>
<dbReference type="InterPro" id="IPR011335">
    <property type="entry name" value="Restrct_endonuc-II-like"/>
</dbReference>
<keyword evidence="4" id="KW-1185">Reference proteome</keyword>
<gene>
    <name evidence="3" type="ORF">ASN18_0100</name>
</gene>
<evidence type="ECO:0000259" key="1">
    <source>
        <dbReference type="Pfam" id="PF09002"/>
    </source>
</evidence>
<dbReference type="RefSeq" id="WP_085050636.1">
    <property type="nucleotide sequence ID" value="NZ_LNQR01000002.1"/>
</dbReference>
<evidence type="ECO:0008006" key="5">
    <source>
        <dbReference type="Google" id="ProtNLM"/>
    </source>
</evidence>
<organism evidence="3 4">
    <name type="scientific">Candidatus Magnetominusculus xianensis</name>
    <dbReference type="NCBI Taxonomy" id="1748249"/>
    <lineage>
        <taxon>Bacteria</taxon>
        <taxon>Pseudomonadati</taxon>
        <taxon>Nitrospirota</taxon>
        <taxon>Nitrospiria</taxon>
        <taxon>Nitrospirales</taxon>
        <taxon>Nitrospiraceae</taxon>
        <taxon>Candidatus Magnetominusculus</taxon>
    </lineage>
</organism>
<feature type="domain" description="Card1 endonuclease" evidence="1">
    <location>
        <begin position="251"/>
        <end position="383"/>
    </location>
</feature>
<name>A0ABR5SNI9_9BACT</name>